<sequence>MSKESVLRDAIGGLLGREAMTLELSHLCQESHLQEEKGSLFRKLTEITTLCGIIACAVVYDPSDSKMDAWPSPQEAFYVLENFKKLPEQRRGQFMMDQKAF</sequence>
<proteinExistence type="predicted"/>
<dbReference type="Gene3D" id="3.40.1810.10">
    <property type="entry name" value="Transcription factor, MADS-box"/>
    <property type="match status" value="1"/>
</dbReference>
<dbReference type="Proteomes" id="UP000250321">
    <property type="component" value="Unassembled WGS sequence"/>
</dbReference>
<accession>A0A314UZD4</accession>
<comment type="caution">
    <text evidence="1">The sequence shown here is derived from an EMBL/GenBank/DDBJ whole genome shotgun (WGS) entry which is preliminary data.</text>
</comment>
<gene>
    <name evidence="1" type="ORF">Pyn_32070</name>
</gene>
<dbReference type="GO" id="GO:0046983">
    <property type="term" value="F:protein dimerization activity"/>
    <property type="evidence" value="ECO:0007669"/>
    <property type="project" value="InterPro"/>
</dbReference>
<evidence type="ECO:0000313" key="1">
    <source>
        <dbReference type="EMBL" id="PQM41982.1"/>
    </source>
</evidence>
<dbReference type="AlphaFoldDB" id="A0A314UZD4"/>
<protein>
    <submittedName>
        <fullName evidence="1">Agamous-like MADS-box protein AGL80</fullName>
    </submittedName>
</protein>
<keyword evidence="2" id="KW-1185">Reference proteome</keyword>
<dbReference type="EMBL" id="PJQY01002886">
    <property type="protein sequence ID" value="PQM41982.1"/>
    <property type="molecule type" value="Genomic_DNA"/>
</dbReference>
<dbReference type="SUPFAM" id="SSF55455">
    <property type="entry name" value="SRF-like"/>
    <property type="match status" value="1"/>
</dbReference>
<dbReference type="InterPro" id="IPR036879">
    <property type="entry name" value="TF_MADSbox_sf"/>
</dbReference>
<evidence type="ECO:0000313" key="2">
    <source>
        <dbReference type="Proteomes" id="UP000250321"/>
    </source>
</evidence>
<dbReference type="GO" id="GO:0003677">
    <property type="term" value="F:DNA binding"/>
    <property type="evidence" value="ECO:0007669"/>
    <property type="project" value="InterPro"/>
</dbReference>
<organism evidence="1 2">
    <name type="scientific">Prunus yedoensis var. nudiflora</name>
    <dbReference type="NCBI Taxonomy" id="2094558"/>
    <lineage>
        <taxon>Eukaryota</taxon>
        <taxon>Viridiplantae</taxon>
        <taxon>Streptophyta</taxon>
        <taxon>Embryophyta</taxon>
        <taxon>Tracheophyta</taxon>
        <taxon>Spermatophyta</taxon>
        <taxon>Magnoliopsida</taxon>
        <taxon>eudicotyledons</taxon>
        <taxon>Gunneridae</taxon>
        <taxon>Pentapetalae</taxon>
        <taxon>rosids</taxon>
        <taxon>fabids</taxon>
        <taxon>Rosales</taxon>
        <taxon>Rosaceae</taxon>
        <taxon>Amygdaloideae</taxon>
        <taxon>Amygdaleae</taxon>
        <taxon>Prunus</taxon>
    </lineage>
</organism>
<dbReference type="STRING" id="2094558.A0A314UZD4"/>
<reference evidence="1 2" key="1">
    <citation type="submission" date="2018-02" db="EMBL/GenBank/DDBJ databases">
        <title>Draft genome of wild Prunus yedoensis var. nudiflora.</title>
        <authorList>
            <person name="Baek S."/>
            <person name="Kim J.-H."/>
            <person name="Choi K."/>
            <person name="Kim G.-B."/>
            <person name="Cho A."/>
            <person name="Jang H."/>
            <person name="Shin C.-H."/>
            <person name="Yu H.-J."/>
            <person name="Mun J.-H."/>
        </authorList>
    </citation>
    <scope>NUCLEOTIDE SEQUENCE [LARGE SCALE GENOMIC DNA]</scope>
    <source>
        <strain evidence="2">cv. Jeju island</strain>
        <tissue evidence="1">Leaf</tissue>
    </source>
</reference>
<dbReference type="OrthoDB" id="1692623at2759"/>
<name>A0A314UZD4_PRUYE</name>